<dbReference type="EMBL" id="CCBP010000011">
    <property type="protein sequence ID" value="CDO68310.1"/>
    <property type="molecule type" value="Genomic_DNA"/>
</dbReference>
<protein>
    <recommendedName>
        <fullName evidence="2">JmjC domain-containing protein</fullName>
    </recommendedName>
</protein>
<feature type="compositionally biased region" description="Polar residues" evidence="1">
    <location>
        <begin position="177"/>
        <end position="195"/>
    </location>
</feature>
<organism evidence="3 4">
    <name type="scientific">Pycnoporus cinnabarinus</name>
    <name type="common">Cinnabar-red polypore</name>
    <name type="synonym">Trametes cinnabarina</name>
    <dbReference type="NCBI Taxonomy" id="5643"/>
    <lineage>
        <taxon>Eukaryota</taxon>
        <taxon>Fungi</taxon>
        <taxon>Dikarya</taxon>
        <taxon>Basidiomycota</taxon>
        <taxon>Agaricomycotina</taxon>
        <taxon>Agaricomycetes</taxon>
        <taxon>Polyporales</taxon>
        <taxon>Polyporaceae</taxon>
        <taxon>Trametes</taxon>
    </lineage>
</organism>
<dbReference type="Proteomes" id="UP000029665">
    <property type="component" value="Unassembled WGS sequence"/>
</dbReference>
<dbReference type="Pfam" id="PF02373">
    <property type="entry name" value="JmjC"/>
    <property type="match status" value="1"/>
</dbReference>
<feature type="compositionally biased region" description="Low complexity" evidence="1">
    <location>
        <begin position="248"/>
        <end position="259"/>
    </location>
</feature>
<sequence length="377" mass="41925">MCFSENGGSSFWFMTAANDACKVAEYFQKKLRQELDWETRVTTVEELGNAPFTVYVTEQKVGDLVLVPPRSCHQVVNSGGLAMKTSWSRMTLNNLDKALHCELPIYRRVCRPEQYRVKTVLYRSILQLTEELQKALDTEVASQTDGHDDVLMFPNDNDLADGMNNNPALSGLVGYRSPNSESPPHTSPFSESTAKLTERARKLKRLVQLFDEVLHEEFSTKHAEMKHVVLSDSSAGWTLAPGITGTDARGAGPSPAAGGKLILQPPVDHRERQEEERERSRNESHTFACDFCGADLFQSFFECKHCREPGAGVQPEVGDGLLICPGCYVEGRSCVCGQLEPVQCRSFDTLLLERNAAAEVLSRALPPEDHIEPLHGR</sequence>
<dbReference type="PROSITE" id="PS51184">
    <property type="entry name" value="JMJC"/>
    <property type="match status" value="1"/>
</dbReference>
<comment type="caution">
    <text evidence="3">The sequence shown here is derived from an EMBL/GenBank/DDBJ whole genome shotgun (WGS) entry which is preliminary data.</text>
</comment>
<proteinExistence type="predicted"/>
<keyword evidence="4" id="KW-1185">Reference proteome</keyword>
<gene>
    <name evidence="3" type="ORF">BN946_scf184799.g37</name>
</gene>
<dbReference type="STRING" id="5643.A0A060S231"/>
<evidence type="ECO:0000313" key="4">
    <source>
        <dbReference type="Proteomes" id="UP000029665"/>
    </source>
</evidence>
<dbReference type="AlphaFoldDB" id="A0A060S231"/>
<evidence type="ECO:0000256" key="1">
    <source>
        <dbReference type="SAM" id="MobiDB-lite"/>
    </source>
</evidence>
<reference evidence="3" key="1">
    <citation type="submission" date="2014-01" db="EMBL/GenBank/DDBJ databases">
        <title>The genome of the white-rot fungus Pycnoporus cinnabarinus: a basidiomycete model with a versatile arsenal for lignocellulosic biomass breakdown.</title>
        <authorList>
            <person name="Levasseur A."/>
            <person name="Lomascolo A."/>
            <person name="Ruiz-Duenas F.J."/>
            <person name="Uzan E."/>
            <person name="Piumi F."/>
            <person name="Kues U."/>
            <person name="Ram A.F.J."/>
            <person name="Murat C."/>
            <person name="Haon M."/>
            <person name="Benoit I."/>
            <person name="Arfi Y."/>
            <person name="Chevret D."/>
            <person name="Drula E."/>
            <person name="Kwon M.J."/>
            <person name="Gouret P."/>
            <person name="Lesage-Meessen L."/>
            <person name="Lombard V."/>
            <person name="Mariette J."/>
            <person name="Noirot C."/>
            <person name="Park J."/>
            <person name="Patyshakuliyeva A."/>
            <person name="Wieneger R.A.B."/>
            <person name="Wosten H.A.B."/>
            <person name="Martin F."/>
            <person name="Coutinho P.M."/>
            <person name="de Vries R."/>
            <person name="Martinez A.T."/>
            <person name="Klopp C."/>
            <person name="Pontarotti P."/>
            <person name="Henrissat B."/>
            <person name="Record E."/>
        </authorList>
    </citation>
    <scope>NUCLEOTIDE SEQUENCE [LARGE SCALE GENOMIC DNA]</scope>
    <source>
        <strain evidence="3">BRFM137</strain>
    </source>
</reference>
<dbReference type="SUPFAM" id="SSF51197">
    <property type="entry name" value="Clavaminate synthase-like"/>
    <property type="match status" value="1"/>
</dbReference>
<feature type="region of interest" description="Disordered" evidence="1">
    <location>
        <begin position="244"/>
        <end position="281"/>
    </location>
</feature>
<evidence type="ECO:0000259" key="2">
    <source>
        <dbReference type="PROSITE" id="PS51184"/>
    </source>
</evidence>
<accession>A0A060S231</accession>
<dbReference type="InterPro" id="IPR003347">
    <property type="entry name" value="JmjC_dom"/>
</dbReference>
<dbReference type="HOGENOM" id="CLU_733916_0_0_1"/>
<feature type="compositionally biased region" description="Basic and acidic residues" evidence="1">
    <location>
        <begin position="267"/>
        <end position="281"/>
    </location>
</feature>
<name>A0A060S231_PYCCI</name>
<evidence type="ECO:0000313" key="3">
    <source>
        <dbReference type="EMBL" id="CDO68310.1"/>
    </source>
</evidence>
<feature type="domain" description="JmjC" evidence="2">
    <location>
        <begin position="1"/>
        <end position="106"/>
    </location>
</feature>
<dbReference type="OrthoDB" id="298344at2759"/>
<feature type="region of interest" description="Disordered" evidence="1">
    <location>
        <begin position="171"/>
        <end position="195"/>
    </location>
</feature>
<dbReference type="Gene3D" id="2.60.120.650">
    <property type="entry name" value="Cupin"/>
    <property type="match status" value="1"/>
</dbReference>